<evidence type="ECO:0000256" key="3">
    <source>
        <dbReference type="SAM" id="SignalP"/>
    </source>
</evidence>
<reference evidence="4 5" key="1">
    <citation type="journal article" date="2018" name="Cell">
        <title>The Chara Genome: Secondary Complexity and Implications for Plant Terrestrialization.</title>
        <authorList>
            <person name="Nishiyama T."/>
            <person name="Sakayama H."/>
            <person name="Vries J.D."/>
            <person name="Buschmann H."/>
            <person name="Saint-Marcoux D."/>
            <person name="Ullrich K.K."/>
            <person name="Haas F.B."/>
            <person name="Vanderstraeten L."/>
            <person name="Becker D."/>
            <person name="Lang D."/>
            <person name="Vosolsobe S."/>
            <person name="Rombauts S."/>
            <person name="Wilhelmsson P.K.I."/>
            <person name="Janitza P."/>
            <person name="Kern R."/>
            <person name="Heyl A."/>
            <person name="Rumpler F."/>
            <person name="Villalobos L.I.A.C."/>
            <person name="Clay J.M."/>
            <person name="Skokan R."/>
            <person name="Toyoda A."/>
            <person name="Suzuki Y."/>
            <person name="Kagoshima H."/>
            <person name="Schijlen E."/>
            <person name="Tajeshwar N."/>
            <person name="Catarino B."/>
            <person name="Hetherington A.J."/>
            <person name="Saltykova A."/>
            <person name="Bonnot C."/>
            <person name="Breuninger H."/>
            <person name="Symeonidi A."/>
            <person name="Radhakrishnan G.V."/>
            <person name="Van Nieuwerburgh F."/>
            <person name="Deforce D."/>
            <person name="Chang C."/>
            <person name="Karol K.G."/>
            <person name="Hedrich R."/>
            <person name="Ulvskov P."/>
            <person name="Glockner G."/>
            <person name="Delwiche C.F."/>
            <person name="Petrasek J."/>
            <person name="Van de Peer Y."/>
            <person name="Friml J."/>
            <person name="Beilby M."/>
            <person name="Dolan L."/>
            <person name="Kohara Y."/>
            <person name="Sugano S."/>
            <person name="Fujiyama A."/>
            <person name="Delaux P.-M."/>
            <person name="Quint M."/>
            <person name="TheiBen G."/>
            <person name="Hagemann M."/>
            <person name="Harholt J."/>
            <person name="Dunand C."/>
            <person name="Zachgo S."/>
            <person name="Langdale J."/>
            <person name="Maumus F."/>
            <person name="Straeten D.V.D."/>
            <person name="Gould S.B."/>
            <person name="Rensing S.A."/>
        </authorList>
    </citation>
    <scope>NUCLEOTIDE SEQUENCE [LARGE SCALE GENOMIC DNA]</scope>
    <source>
        <strain evidence="4 5">S276</strain>
    </source>
</reference>
<keyword evidence="2" id="KW-0812">Transmembrane</keyword>
<feature type="chain" id="PRO_5017356600" description="Retrotransposon gag domain-containing protein" evidence="3">
    <location>
        <begin position="25"/>
        <end position="697"/>
    </location>
</feature>
<comment type="caution">
    <text evidence="4">The sequence shown here is derived from an EMBL/GenBank/DDBJ whole genome shotgun (WGS) entry which is preliminary data.</text>
</comment>
<evidence type="ECO:0000256" key="2">
    <source>
        <dbReference type="SAM" id="Phobius"/>
    </source>
</evidence>
<keyword evidence="2" id="KW-1133">Transmembrane helix</keyword>
<feature type="compositionally biased region" description="Basic residues" evidence="1">
    <location>
        <begin position="524"/>
        <end position="533"/>
    </location>
</feature>
<proteinExistence type="predicted"/>
<sequence>MTGSGFHLVLWWLVLVCSFSQASAIIGSRRFIITSKAGIGVHEFAVFGYESGGLLSASFFLGERKPLIEGMAPERQAVYLAVCRKDHTIEEAAEAERQRLANEAAAQAQQTAEADAAARDQRNAASTESLIHSESQWTTFLQGMIFVPSDAQADPTPAEAERTYLANLMLGMMRGIMWNNTLLQAHLRTERQQRQKYQQDIAVLTTAIRAEATQQQQQHQLLNSALAHINSIEANASAARGCTTDATKQLNERIDHVVTIIGDIGVFNGPDTISSMVAAIKTDITKLQTRPDATTKTYKMPHFDMSKFDDYNKSDALTWWQRFLTEASCRTVPADDMMKALYLQLIGGAQAWMNHLAATNKCTIVELHTHITWKEFEKLWFTRFMVRNVVKAAMNEVYTCSQGNIPTRDWTTKWQKIVTTPGFDLSFPNQRSEFFSRSCAGLRSALGNEYDYDPFQAILDRANLVIQTDDKAANERQSQPHYVAKQGYQRRTHNNSVISEEIDDLHAAAASSSDGGIVAALPPKRPKRVRKNKATQETTSTGTGQQPWTTYKITKDVYDLPFGFGKQWSQLQKAQGTPRLHAENDIFESNECAEYHLSLISKERTSVEERRPQQHQVRPETAVMSLAILTCNYKLVQVNKVAFVLTNPGGEHLGTRYEPLRYVYTAMLMAWLTAFVTLFSNYIMYMQSLQLVDGSLS</sequence>
<feature type="compositionally biased region" description="Low complexity" evidence="1">
    <location>
        <begin position="101"/>
        <end position="115"/>
    </location>
</feature>
<feature type="region of interest" description="Disordered" evidence="1">
    <location>
        <begin position="516"/>
        <end position="547"/>
    </location>
</feature>
<protein>
    <recommendedName>
        <fullName evidence="6">Retrotransposon gag domain-containing protein</fullName>
    </recommendedName>
</protein>
<evidence type="ECO:0008006" key="6">
    <source>
        <dbReference type="Google" id="ProtNLM"/>
    </source>
</evidence>
<keyword evidence="5" id="KW-1185">Reference proteome</keyword>
<evidence type="ECO:0000313" key="4">
    <source>
        <dbReference type="EMBL" id="GBG72488.1"/>
    </source>
</evidence>
<keyword evidence="3" id="KW-0732">Signal</keyword>
<keyword evidence="2" id="KW-0472">Membrane</keyword>
<dbReference type="Proteomes" id="UP000265515">
    <property type="component" value="Unassembled WGS sequence"/>
</dbReference>
<dbReference type="Gramene" id="GBG72488">
    <property type="protein sequence ID" value="GBG72488"/>
    <property type="gene ID" value="CBR_g12062"/>
</dbReference>
<evidence type="ECO:0000256" key="1">
    <source>
        <dbReference type="SAM" id="MobiDB-lite"/>
    </source>
</evidence>
<accession>A0A388KR56</accession>
<dbReference type="AlphaFoldDB" id="A0A388KR56"/>
<name>A0A388KR56_CHABU</name>
<gene>
    <name evidence="4" type="ORF">CBR_g12062</name>
</gene>
<feature type="region of interest" description="Disordered" evidence="1">
    <location>
        <begin position="101"/>
        <end position="129"/>
    </location>
</feature>
<organism evidence="4 5">
    <name type="scientific">Chara braunii</name>
    <name type="common">Braun's stonewort</name>
    <dbReference type="NCBI Taxonomy" id="69332"/>
    <lineage>
        <taxon>Eukaryota</taxon>
        <taxon>Viridiplantae</taxon>
        <taxon>Streptophyta</taxon>
        <taxon>Charophyceae</taxon>
        <taxon>Charales</taxon>
        <taxon>Characeae</taxon>
        <taxon>Chara</taxon>
    </lineage>
</organism>
<feature type="transmembrane region" description="Helical" evidence="2">
    <location>
        <begin position="662"/>
        <end position="683"/>
    </location>
</feature>
<feature type="compositionally biased region" description="Low complexity" evidence="1">
    <location>
        <begin position="535"/>
        <end position="546"/>
    </location>
</feature>
<dbReference type="EMBL" id="BFEA01000166">
    <property type="protein sequence ID" value="GBG72488.1"/>
    <property type="molecule type" value="Genomic_DNA"/>
</dbReference>
<feature type="signal peptide" evidence="3">
    <location>
        <begin position="1"/>
        <end position="24"/>
    </location>
</feature>
<evidence type="ECO:0000313" key="5">
    <source>
        <dbReference type="Proteomes" id="UP000265515"/>
    </source>
</evidence>